<keyword evidence="5 10" id="KW-0812">Transmembrane</keyword>
<dbReference type="PANTHER" id="PTHR30069">
    <property type="entry name" value="TONB-DEPENDENT OUTER MEMBRANE RECEPTOR"/>
    <property type="match status" value="1"/>
</dbReference>
<dbReference type="InterPro" id="IPR012910">
    <property type="entry name" value="Plug_dom"/>
</dbReference>
<keyword evidence="6 11" id="KW-0798">TonB box</keyword>
<dbReference type="GO" id="GO:0009279">
    <property type="term" value="C:cell outer membrane"/>
    <property type="evidence" value="ECO:0007669"/>
    <property type="project" value="UniProtKB-SubCell"/>
</dbReference>
<dbReference type="AlphaFoldDB" id="A0A4R3JVU7"/>
<dbReference type="InterPro" id="IPR039426">
    <property type="entry name" value="TonB-dep_rcpt-like"/>
</dbReference>
<evidence type="ECO:0000256" key="5">
    <source>
        <dbReference type="ARBA" id="ARBA00022692"/>
    </source>
</evidence>
<dbReference type="PROSITE" id="PS52016">
    <property type="entry name" value="TONB_DEPENDENT_REC_3"/>
    <property type="match status" value="1"/>
</dbReference>
<sequence length="656" mass="72811">MTRRLLAAACAIAFSGNAHALASDLTQLSLEELMAIEISSVAKKSQRLAEAAAAITVITAEDIQRAGLTSLPEALRLAPGVHVAQIDGNKWSVSVRGLGGRWAGQLLVLMDGRTIYSPLFGGVYWDVQDTLLEDIERIEVIRGPGGTLWGANAVNGVINIITKKAADTQGGLASIRAGSHDNEASFRYGLTLGEGVHLRGYAKVNAREPFELTDHAPYQAGSPIGTPGRDAHDGWAMRRAGFRLDNPLSGRDQFSLQGDVYDGDVDQTAVTVAPAVIGNVLVRETARVNGANLLARWQRRLGEGELQVQLYADRAERREAVLRQRIDTWDLDLQHRFRLGQNQEIVWGGGYRVVAGELIGSHTVSFSEPKGDTALYNLFLQDEIKLRPDLALTLGSKFEHNEYTGMEPQPSARLLWQVDDSQALWAAWSRAVRTPSRSDRDITLKLTNLTPFLTLAYQGSRAFDSERLTAYEAGWRKQMHGDLNIDAAAFYYDYDDIRSLEPAGATRYVFDNLFRLKSYGFELSGVWQATPDWRLRASYSRLQLDAGPKPGSGDSLSRALIEGSGPRHQFQLHSQWQLQPALDLDAMLYYVSRVQNDAVGAYTRLDLRLAWRPRKDLELSLVGQNLLDDRHFEFTGQDSAASDVPRSLYAQARWRF</sequence>
<evidence type="ECO:0000259" key="13">
    <source>
        <dbReference type="Pfam" id="PF00593"/>
    </source>
</evidence>
<name>A0A4R3JVU7_9PROT</name>
<evidence type="ECO:0000256" key="8">
    <source>
        <dbReference type="ARBA" id="ARBA00023170"/>
    </source>
</evidence>
<dbReference type="EMBL" id="SLZY01000006">
    <property type="protein sequence ID" value="TCS72198.1"/>
    <property type="molecule type" value="Genomic_DNA"/>
</dbReference>
<dbReference type="InterPro" id="IPR000531">
    <property type="entry name" value="Beta-barrel_TonB"/>
</dbReference>
<keyword evidence="7 10" id="KW-0472">Membrane</keyword>
<keyword evidence="9 10" id="KW-0998">Cell outer membrane</keyword>
<dbReference type="OrthoDB" id="183532at2"/>
<dbReference type="Proteomes" id="UP000295135">
    <property type="component" value="Unassembled WGS sequence"/>
</dbReference>
<dbReference type="Gene3D" id="2.170.130.10">
    <property type="entry name" value="TonB-dependent receptor, plug domain"/>
    <property type="match status" value="1"/>
</dbReference>
<evidence type="ECO:0000313" key="15">
    <source>
        <dbReference type="EMBL" id="TCS72198.1"/>
    </source>
</evidence>
<evidence type="ECO:0000256" key="4">
    <source>
        <dbReference type="ARBA" id="ARBA00022452"/>
    </source>
</evidence>
<evidence type="ECO:0000256" key="6">
    <source>
        <dbReference type="ARBA" id="ARBA00023077"/>
    </source>
</evidence>
<evidence type="ECO:0000256" key="9">
    <source>
        <dbReference type="ARBA" id="ARBA00023237"/>
    </source>
</evidence>
<evidence type="ECO:0000256" key="1">
    <source>
        <dbReference type="ARBA" id="ARBA00004571"/>
    </source>
</evidence>
<proteinExistence type="inferred from homology"/>
<dbReference type="InterPro" id="IPR037066">
    <property type="entry name" value="Plug_dom_sf"/>
</dbReference>
<feature type="chain" id="PRO_5020222322" evidence="12">
    <location>
        <begin position="21"/>
        <end position="656"/>
    </location>
</feature>
<gene>
    <name evidence="15" type="ORF">EDC61_106113</name>
</gene>
<feature type="domain" description="TonB-dependent receptor plug" evidence="14">
    <location>
        <begin position="49"/>
        <end position="157"/>
    </location>
</feature>
<dbReference type="InterPro" id="IPR036942">
    <property type="entry name" value="Beta-barrel_TonB_sf"/>
</dbReference>
<comment type="similarity">
    <text evidence="2 10 11">Belongs to the TonB-dependent receptor family.</text>
</comment>
<dbReference type="SUPFAM" id="SSF56935">
    <property type="entry name" value="Porins"/>
    <property type="match status" value="1"/>
</dbReference>
<evidence type="ECO:0000256" key="12">
    <source>
        <dbReference type="SAM" id="SignalP"/>
    </source>
</evidence>
<keyword evidence="8 15" id="KW-0675">Receptor</keyword>
<dbReference type="RefSeq" id="WP_126463792.1">
    <property type="nucleotide sequence ID" value="NZ_AP018721.1"/>
</dbReference>
<comment type="subcellular location">
    <subcellularLocation>
        <location evidence="1 10">Cell outer membrane</location>
        <topology evidence="1 10">Multi-pass membrane protein</topology>
    </subcellularLocation>
</comment>
<keyword evidence="16" id="KW-1185">Reference proteome</keyword>
<evidence type="ECO:0000313" key="16">
    <source>
        <dbReference type="Proteomes" id="UP000295135"/>
    </source>
</evidence>
<dbReference type="Pfam" id="PF00593">
    <property type="entry name" value="TonB_dep_Rec_b-barrel"/>
    <property type="match status" value="1"/>
</dbReference>
<feature type="signal peptide" evidence="12">
    <location>
        <begin position="1"/>
        <end position="20"/>
    </location>
</feature>
<protein>
    <submittedName>
        <fullName evidence="15">Iron complex outermembrane receptor protein</fullName>
    </submittedName>
</protein>
<dbReference type="Gene3D" id="2.40.170.20">
    <property type="entry name" value="TonB-dependent receptor, beta-barrel domain"/>
    <property type="match status" value="1"/>
</dbReference>
<accession>A0A4R3JVU7</accession>
<dbReference type="GO" id="GO:0044718">
    <property type="term" value="P:siderophore transmembrane transport"/>
    <property type="evidence" value="ECO:0007669"/>
    <property type="project" value="TreeGrafter"/>
</dbReference>
<keyword evidence="12" id="KW-0732">Signal</keyword>
<organism evidence="15 16">
    <name type="scientific">Sulfuritortus calidifontis</name>
    <dbReference type="NCBI Taxonomy" id="1914471"/>
    <lineage>
        <taxon>Bacteria</taxon>
        <taxon>Pseudomonadati</taxon>
        <taxon>Pseudomonadota</taxon>
        <taxon>Betaproteobacteria</taxon>
        <taxon>Nitrosomonadales</taxon>
        <taxon>Thiobacillaceae</taxon>
        <taxon>Sulfuritortus</taxon>
    </lineage>
</organism>
<dbReference type="GO" id="GO:0015344">
    <property type="term" value="F:siderophore uptake transmembrane transporter activity"/>
    <property type="evidence" value="ECO:0007669"/>
    <property type="project" value="TreeGrafter"/>
</dbReference>
<feature type="domain" description="TonB-dependent receptor-like beta-barrel" evidence="13">
    <location>
        <begin position="202"/>
        <end position="626"/>
    </location>
</feature>
<dbReference type="CDD" id="cd01347">
    <property type="entry name" value="ligand_gated_channel"/>
    <property type="match status" value="1"/>
</dbReference>
<dbReference type="PANTHER" id="PTHR30069:SF27">
    <property type="entry name" value="BLL4766 PROTEIN"/>
    <property type="match status" value="1"/>
</dbReference>
<evidence type="ECO:0000259" key="14">
    <source>
        <dbReference type="Pfam" id="PF07715"/>
    </source>
</evidence>
<evidence type="ECO:0000256" key="2">
    <source>
        <dbReference type="ARBA" id="ARBA00009810"/>
    </source>
</evidence>
<evidence type="ECO:0000256" key="7">
    <source>
        <dbReference type="ARBA" id="ARBA00023136"/>
    </source>
</evidence>
<dbReference type="Pfam" id="PF07715">
    <property type="entry name" value="Plug"/>
    <property type="match status" value="1"/>
</dbReference>
<comment type="caution">
    <text evidence="15">The sequence shown here is derived from an EMBL/GenBank/DDBJ whole genome shotgun (WGS) entry which is preliminary data.</text>
</comment>
<evidence type="ECO:0000256" key="3">
    <source>
        <dbReference type="ARBA" id="ARBA00022448"/>
    </source>
</evidence>
<keyword evidence="3 10" id="KW-0813">Transport</keyword>
<evidence type="ECO:0000256" key="11">
    <source>
        <dbReference type="RuleBase" id="RU003357"/>
    </source>
</evidence>
<keyword evidence="4 10" id="KW-1134">Transmembrane beta strand</keyword>
<evidence type="ECO:0000256" key="10">
    <source>
        <dbReference type="PROSITE-ProRule" id="PRU01360"/>
    </source>
</evidence>
<reference evidence="15 16" key="1">
    <citation type="submission" date="2019-03" db="EMBL/GenBank/DDBJ databases">
        <title>Genomic Encyclopedia of Type Strains, Phase IV (KMG-IV): sequencing the most valuable type-strain genomes for metagenomic binning, comparative biology and taxonomic classification.</title>
        <authorList>
            <person name="Goeker M."/>
        </authorList>
    </citation>
    <scope>NUCLEOTIDE SEQUENCE [LARGE SCALE GENOMIC DNA]</scope>
    <source>
        <strain evidence="15 16">DSM 103923</strain>
    </source>
</reference>